<reference evidence="1" key="1">
    <citation type="submission" date="2017-03" db="EMBL/GenBank/DDBJ databases">
        <title>The mitochondrial genome of the carnivorous plant Utricularia reniformis (Lentibulariaceae): structure, comparative analysis and evolutionary landmarks.</title>
        <authorList>
            <person name="Silva S.R."/>
            <person name="Alvarenga D.O."/>
            <person name="Michael T.P."/>
            <person name="Miranda V.F.O."/>
            <person name="Varani A.M."/>
        </authorList>
    </citation>
    <scope>NUCLEOTIDE SEQUENCE</scope>
</reference>
<dbReference type="AlphaFoldDB" id="A0A1Y0AZS3"/>
<sequence length="53" mass="6014">MTPQLPSVGDGRLDLFVWGEIEGGCNSVVKWLHMICNPYLEGRQLESRLEPLE</sequence>
<protein>
    <submittedName>
        <fullName evidence="1">Uncharacterized protein</fullName>
    </submittedName>
</protein>
<name>A0A1Y0AZS3_9LAMI</name>
<organism evidence="1">
    <name type="scientific">Utricularia reniformis</name>
    <dbReference type="NCBI Taxonomy" id="192314"/>
    <lineage>
        <taxon>Eukaryota</taxon>
        <taxon>Viridiplantae</taxon>
        <taxon>Streptophyta</taxon>
        <taxon>Embryophyta</taxon>
        <taxon>Tracheophyta</taxon>
        <taxon>Spermatophyta</taxon>
        <taxon>Magnoliopsida</taxon>
        <taxon>eudicotyledons</taxon>
        <taxon>Gunneridae</taxon>
        <taxon>Pentapetalae</taxon>
        <taxon>asterids</taxon>
        <taxon>lamiids</taxon>
        <taxon>Lamiales</taxon>
        <taxon>Lentibulariaceae</taxon>
        <taxon>Utricularia</taxon>
    </lineage>
</organism>
<gene>
    <name evidence="1" type="ORF">AEK19_MT0356</name>
</gene>
<geneLocation type="mitochondrion" evidence="1"/>
<keyword evidence="1" id="KW-0496">Mitochondrion</keyword>
<evidence type="ECO:0000313" key="1">
    <source>
        <dbReference type="EMBL" id="ART30628.1"/>
    </source>
</evidence>
<accession>A0A1Y0AZS3</accession>
<proteinExistence type="predicted"/>
<dbReference type="EMBL" id="KY774314">
    <property type="protein sequence ID" value="ART30628.1"/>
    <property type="molecule type" value="Genomic_DNA"/>
</dbReference>